<accession>A0ABP9DIE5</accession>
<sequence>MDGGDVGRAVGWMTRTLGPYAVGHDWTVPARGLEWSCRETAAHVAHDLAAYAGQLAGRAEGGYLPYDLVVGEGATPPEVLRVVAAAGGMLRAVLDTAPADARAWHWGPCDPGGFAAMGCAEVLLHTWDLAGGLGADWSPPPGLCEGVLARLFPDAPAGGPAAVLLWCAGRGELPGRPRRTTWSWRAAVPD</sequence>
<dbReference type="SUPFAM" id="SSF109854">
    <property type="entry name" value="DinB/YfiT-like putative metalloenzymes"/>
    <property type="match status" value="1"/>
</dbReference>
<keyword evidence="3" id="KW-1185">Reference proteome</keyword>
<dbReference type="Gene3D" id="1.20.120.450">
    <property type="entry name" value="dinb family like domain"/>
    <property type="match status" value="1"/>
</dbReference>
<evidence type="ECO:0000313" key="2">
    <source>
        <dbReference type="EMBL" id="GAA4846456.1"/>
    </source>
</evidence>
<protein>
    <recommendedName>
        <fullName evidence="1">Mycothiol-dependent maleylpyruvate isomerase metal-binding domain-containing protein</fullName>
    </recommendedName>
</protein>
<dbReference type="EMBL" id="BAABIS010000001">
    <property type="protein sequence ID" value="GAA4846456.1"/>
    <property type="molecule type" value="Genomic_DNA"/>
</dbReference>
<proteinExistence type="predicted"/>
<comment type="caution">
    <text evidence="2">The sequence shown here is derived from an EMBL/GenBank/DDBJ whole genome shotgun (WGS) entry which is preliminary data.</text>
</comment>
<name>A0ABP9DIE5_9ACTN</name>
<evidence type="ECO:0000259" key="1">
    <source>
        <dbReference type="Pfam" id="PF11716"/>
    </source>
</evidence>
<gene>
    <name evidence="2" type="ORF">GCM10023235_23900</name>
</gene>
<reference evidence="3" key="1">
    <citation type="journal article" date="2019" name="Int. J. Syst. Evol. Microbiol.">
        <title>The Global Catalogue of Microorganisms (GCM) 10K type strain sequencing project: providing services to taxonomists for standard genome sequencing and annotation.</title>
        <authorList>
            <consortium name="The Broad Institute Genomics Platform"/>
            <consortium name="The Broad Institute Genome Sequencing Center for Infectious Disease"/>
            <person name="Wu L."/>
            <person name="Ma J."/>
        </authorList>
    </citation>
    <scope>NUCLEOTIDE SEQUENCE [LARGE SCALE GENOMIC DNA]</scope>
    <source>
        <strain evidence="3">JCM 13006</strain>
    </source>
</reference>
<dbReference type="Pfam" id="PF11716">
    <property type="entry name" value="MDMPI_N"/>
    <property type="match status" value="1"/>
</dbReference>
<organism evidence="2 3">
    <name type="scientific">Kitasatospora terrestris</name>
    <dbReference type="NCBI Taxonomy" id="258051"/>
    <lineage>
        <taxon>Bacteria</taxon>
        <taxon>Bacillati</taxon>
        <taxon>Actinomycetota</taxon>
        <taxon>Actinomycetes</taxon>
        <taxon>Kitasatosporales</taxon>
        <taxon>Streptomycetaceae</taxon>
        <taxon>Kitasatospora</taxon>
    </lineage>
</organism>
<feature type="domain" description="Mycothiol-dependent maleylpyruvate isomerase metal-binding" evidence="1">
    <location>
        <begin position="23"/>
        <end position="130"/>
    </location>
</feature>
<dbReference type="InterPro" id="IPR034660">
    <property type="entry name" value="DinB/YfiT-like"/>
</dbReference>
<dbReference type="RefSeq" id="WP_345696782.1">
    <property type="nucleotide sequence ID" value="NZ_BAABIS010000001.1"/>
</dbReference>
<dbReference type="Proteomes" id="UP001501752">
    <property type="component" value="Unassembled WGS sequence"/>
</dbReference>
<evidence type="ECO:0000313" key="3">
    <source>
        <dbReference type="Proteomes" id="UP001501752"/>
    </source>
</evidence>
<dbReference type="InterPro" id="IPR024344">
    <property type="entry name" value="MDMPI_metal-binding"/>
</dbReference>